<keyword evidence="3" id="KW-1185">Reference proteome</keyword>
<organism evidence="2 3">
    <name type="scientific">Sphaerochaeta pleomorpha (strain ATCC BAA-1885 / DSM 22778 / Grapes)</name>
    <dbReference type="NCBI Taxonomy" id="158190"/>
    <lineage>
        <taxon>Bacteria</taxon>
        <taxon>Pseudomonadati</taxon>
        <taxon>Spirochaetota</taxon>
        <taxon>Spirochaetia</taxon>
        <taxon>Spirochaetales</taxon>
        <taxon>Sphaerochaetaceae</taxon>
        <taxon>Sphaerochaeta</taxon>
    </lineage>
</organism>
<evidence type="ECO:0000313" key="3">
    <source>
        <dbReference type="Proteomes" id="UP000005632"/>
    </source>
</evidence>
<dbReference type="EMBL" id="CP003155">
    <property type="protein sequence ID" value="AEV29787.1"/>
    <property type="molecule type" value="Genomic_DNA"/>
</dbReference>
<dbReference type="KEGG" id="sgp:SpiGrapes_2000"/>
<name>G8QQE2_SPHPG</name>
<accession>G8QQE2</accession>
<feature type="signal peptide" evidence="1">
    <location>
        <begin position="1"/>
        <end position="22"/>
    </location>
</feature>
<gene>
    <name evidence="2" type="ordered locus">SpiGrapes_2000</name>
</gene>
<reference evidence="2 3" key="1">
    <citation type="submission" date="2011-11" db="EMBL/GenBank/DDBJ databases">
        <title>Complete sequence of Spirochaeta sp. grapes.</title>
        <authorList>
            <consortium name="US DOE Joint Genome Institute"/>
            <person name="Lucas S."/>
            <person name="Han J."/>
            <person name="Lapidus A."/>
            <person name="Cheng J.-F."/>
            <person name="Goodwin L."/>
            <person name="Pitluck S."/>
            <person name="Peters L."/>
            <person name="Ovchinnikova G."/>
            <person name="Munk A.C."/>
            <person name="Detter J.C."/>
            <person name="Han C."/>
            <person name="Tapia R."/>
            <person name="Land M."/>
            <person name="Hauser L."/>
            <person name="Kyrpides N."/>
            <person name="Ivanova N."/>
            <person name="Pagani I."/>
            <person name="Ritalahtilisa K."/>
            <person name="Loeffler F."/>
            <person name="Woyke T."/>
        </authorList>
    </citation>
    <scope>NUCLEOTIDE SEQUENCE [LARGE SCALE GENOMIC DNA]</scope>
    <source>
        <strain evidence="3">ATCC BAA-1885 / DSM 22778 / Grapes</strain>
    </source>
</reference>
<dbReference type="HOGENOM" id="CLU_1531585_0_0_12"/>
<feature type="chain" id="PRO_5003514999" evidence="1">
    <location>
        <begin position="23"/>
        <end position="175"/>
    </location>
</feature>
<evidence type="ECO:0000313" key="2">
    <source>
        <dbReference type="EMBL" id="AEV29787.1"/>
    </source>
</evidence>
<proteinExistence type="predicted"/>
<keyword evidence="1" id="KW-0732">Signal</keyword>
<dbReference type="STRING" id="158190.SpiGrapes_2000"/>
<protein>
    <submittedName>
        <fullName evidence="2">Uncharacterized protein</fullName>
    </submittedName>
</protein>
<sequence length="175" mass="18039">MNMKRSLIVLVLLSVVLTGVFAVSLGNPATATLNATIGEYFEHGFHTVEGLYQASVTKNNAFTTDPEFVYGYRTNGTGSFTFNMVVGDFVSGENSVKIAAVSASSPLTPASGGYTVFSFTGSGSDKIAETTITISPAQTTGGDDHTGAAIEEGHSVDSAPAGDYVSTITFSVISG</sequence>
<evidence type="ECO:0000256" key="1">
    <source>
        <dbReference type="SAM" id="SignalP"/>
    </source>
</evidence>
<dbReference type="Proteomes" id="UP000005632">
    <property type="component" value="Chromosome"/>
</dbReference>
<dbReference type="AlphaFoldDB" id="G8QQE2"/>